<name>A0ABD1P1E9_9LAMI</name>
<evidence type="ECO:0000313" key="2">
    <source>
        <dbReference type="Proteomes" id="UP001604277"/>
    </source>
</evidence>
<sequence length="174" mass="20039">MGIYCHNVICGFNDSSTDLLLENVNDSTKPQGFNLFFNLEFSSLQQSEERPRNDLFITTTKCKLFSSVAIWNRTFKEETTESSIMSLSKGSYIDPLALHTVQDSFVVTQDESSKHRYLNENDETNEFSELGLDNFFNNVCSTGREVVQELEKYYEKLNKLLKRLQVLASLILIH</sequence>
<gene>
    <name evidence="1" type="ORF">Fot_56776</name>
</gene>
<dbReference type="Proteomes" id="UP001604277">
    <property type="component" value="Unassembled WGS sequence"/>
</dbReference>
<organism evidence="1 2">
    <name type="scientific">Forsythia ovata</name>
    <dbReference type="NCBI Taxonomy" id="205694"/>
    <lineage>
        <taxon>Eukaryota</taxon>
        <taxon>Viridiplantae</taxon>
        <taxon>Streptophyta</taxon>
        <taxon>Embryophyta</taxon>
        <taxon>Tracheophyta</taxon>
        <taxon>Spermatophyta</taxon>
        <taxon>Magnoliopsida</taxon>
        <taxon>eudicotyledons</taxon>
        <taxon>Gunneridae</taxon>
        <taxon>Pentapetalae</taxon>
        <taxon>asterids</taxon>
        <taxon>lamiids</taxon>
        <taxon>Lamiales</taxon>
        <taxon>Oleaceae</taxon>
        <taxon>Forsythieae</taxon>
        <taxon>Forsythia</taxon>
    </lineage>
</organism>
<proteinExistence type="predicted"/>
<protein>
    <submittedName>
        <fullName evidence="1">Uncharacterized protein</fullName>
    </submittedName>
</protein>
<reference evidence="2" key="1">
    <citation type="submission" date="2024-07" db="EMBL/GenBank/DDBJ databases">
        <title>Two chromosome-level genome assemblies of Korean endemic species Abeliophyllum distichum and Forsythia ovata (Oleaceae).</title>
        <authorList>
            <person name="Jang H."/>
        </authorList>
    </citation>
    <scope>NUCLEOTIDE SEQUENCE [LARGE SCALE GENOMIC DNA]</scope>
</reference>
<accession>A0ABD1P1E9</accession>
<comment type="caution">
    <text evidence="1">The sequence shown here is derived from an EMBL/GenBank/DDBJ whole genome shotgun (WGS) entry which is preliminary data.</text>
</comment>
<keyword evidence="2" id="KW-1185">Reference proteome</keyword>
<dbReference type="EMBL" id="JBFOLJ010000058">
    <property type="protein sequence ID" value="KAL2456596.1"/>
    <property type="molecule type" value="Genomic_DNA"/>
</dbReference>
<dbReference type="AlphaFoldDB" id="A0ABD1P1E9"/>
<evidence type="ECO:0000313" key="1">
    <source>
        <dbReference type="EMBL" id="KAL2456596.1"/>
    </source>
</evidence>